<evidence type="ECO:0008006" key="4">
    <source>
        <dbReference type="Google" id="ProtNLM"/>
    </source>
</evidence>
<reference evidence="2 3" key="1">
    <citation type="submission" date="2016-12" db="EMBL/GenBank/DDBJ databases">
        <title>The draft genome sequence of Actinophytocola xinjiangensis.</title>
        <authorList>
            <person name="Wang W."/>
            <person name="Yuan L."/>
        </authorList>
    </citation>
    <scope>NUCLEOTIDE SEQUENCE [LARGE SCALE GENOMIC DNA]</scope>
    <source>
        <strain evidence="2 3">CGMCC 4.4663</strain>
    </source>
</reference>
<keyword evidence="1" id="KW-1133">Transmembrane helix</keyword>
<sequence length="401" mass="43708">MLIGTSTYTGMPGTATLPGVRNNISDLINVLADPVNGGFSRDNCISLIDEPDPEVILQKLDEAAEQAQDVLLVYLAAHATPKDNVSNELAILLSGTDTTKRRWWRDALSYNDTRQVLRESRARNTIVIVDTCFAGRVLPEVLGTDLFDVGGAYTLAAVGPNGRASAKHWSRQNTAFTGVLLQFLSEGVAGPDPLLSLPRIYPLLRAELTAHEYPVPHQHQTNEIEQIAIVRNRSQVTDWTVPKEIAEGLNSLIPTVRREAVAALGALGRGVGGVARDQVRTILTGMVADDSNLVRDEVRHVLDAVENGVARPAHPVWPRVPEVDLDPRIWPERTRSRPARCWLPVGVVAWVAAALFLWWRDWIIWQAAIAGLAIGVLGWLAAFAGARLAEPAAGPTQGEEE</sequence>
<evidence type="ECO:0000313" key="2">
    <source>
        <dbReference type="EMBL" id="OLF06167.1"/>
    </source>
</evidence>
<dbReference type="Proteomes" id="UP000185696">
    <property type="component" value="Unassembled WGS sequence"/>
</dbReference>
<evidence type="ECO:0000313" key="3">
    <source>
        <dbReference type="Proteomes" id="UP000185696"/>
    </source>
</evidence>
<comment type="caution">
    <text evidence="2">The sequence shown here is derived from an EMBL/GenBank/DDBJ whole genome shotgun (WGS) entry which is preliminary data.</text>
</comment>
<protein>
    <recommendedName>
        <fullName evidence="4">Caspase domain-containing protein</fullName>
    </recommendedName>
</protein>
<proteinExistence type="predicted"/>
<gene>
    <name evidence="2" type="ORF">BLA60_33075</name>
</gene>
<dbReference type="AlphaFoldDB" id="A0A7Z1AW70"/>
<dbReference type="EMBL" id="MSIF01000023">
    <property type="protein sequence ID" value="OLF06167.1"/>
    <property type="molecule type" value="Genomic_DNA"/>
</dbReference>
<keyword evidence="1" id="KW-0812">Transmembrane</keyword>
<feature type="transmembrane region" description="Helical" evidence="1">
    <location>
        <begin position="341"/>
        <end position="359"/>
    </location>
</feature>
<dbReference type="Gene3D" id="3.40.50.1460">
    <property type="match status" value="1"/>
</dbReference>
<accession>A0A7Z1AW70</accession>
<dbReference type="NCBIfam" id="NF047832">
    <property type="entry name" value="caspase_w_EACC1"/>
    <property type="match status" value="1"/>
</dbReference>
<name>A0A7Z1AW70_9PSEU</name>
<feature type="transmembrane region" description="Helical" evidence="1">
    <location>
        <begin position="365"/>
        <end position="386"/>
    </location>
</feature>
<keyword evidence="1" id="KW-0472">Membrane</keyword>
<evidence type="ECO:0000256" key="1">
    <source>
        <dbReference type="SAM" id="Phobius"/>
    </source>
</evidence>
<organism evidence="2 3">
    <name type="scientific">Actinophytocola xinjiangensis</name>
    <dbReference type="NCBI Taxonomy" id="485602"/>
    <lineage>
        <taxon>Bacteria</taxon>
        <taxon>Bacillati</taxon>
        <taxon>Actinomycetota</taxon>
        <taxon>Actinomycetes</taxon>
        <taxon>Pseudonocardiales</taxon>
        <taxon>Pseudonocardiaceae</taxon>
    </lineage>
</organism>
<keyword evidence="3" id="KW-1185">Reference proteome</keyword>